<protein>
    <submittedName>
        <fullName evidence="1">Uncharacterized protein</fullName>
    </submittedName>
</protein>
<dbReference type="OrthoDB" id="1748230at2759"/>
<name>A0A371FHL1_MUCPR</name>
<dbReference type="Proteomes" id="UP000257109">
    <property type="component" value="Unassembled WGS sequence"/>
</dbReference>
<reference evidence="1" key="1">
    <citation type="submission" date="2018-05" db="EMBL/GenBank/DDBJ databases">
        <title>Draft genome of Mucuna pruriens seed.</title>
        <authorList>
            <person name="Nnadi N.E."/>
            <person name="Vos R."/>
            <person name="Hasami M.H."/>
            <person name="Devisetty U.K."/>
            <person name="Aguiy J.C."/>
        </authorList>
    </citation>
    <scope>NUCLEOTIDE SEQUENCE [LARGE SCALE GENOMIC DNA]</scope>
    <source>
        <strain evidence="1">JCA_2017</strain>
    </source>
</reference>
<dbReference type="AlphaFoldDB" id="A0A371FHL1"/>
<proteinExistence type="predicted"/>
<sequence length="149" mass="17051">MPYAELLPHLICNSLVTMVPLKPIQHHTPRVMIPMPNVSIMRVLWDMPGLKHKFQDLIDMGWLSFKENSLNIGNNSLPEHNGSSINVIMGEGDYMVKRAKEVQTPMKDVFRELMKHKIIRLESGLMNVGLVRVDKRRSEGIATAHEENK</sequence>
<comment type="caution">
    <text evidence="1">The sequence shown here is derived from an EMBL/GenBank/DDBJ whole genome shotgun (WGS) entry which is preliminary data.</text>
</comment>
<organism evidence="1 2">
    <name type="scientific">Mucuna pruriens</name>
    <name type="common">Velvet bean</name>
    <name type="synonym">Dolichos pruriens</name>
    <dbReference type="NCBI Taxonomy" id="157652"/>
    <lineage>
        <taxon>Eukaryota</taxon>
        <taxon>Viridiplantae</taxon>
        <taxon>Streptophyta</taxon>
        <taxon>Embryophyta</taxon>
        <taxon>Tracheophyta</taxon>
        <taxon>Spermatophyta</taxon>
        <taxon>Magnoliopsida</taxon>
        <taxon>eudicotyledons</taxon>
        <taxon>Gunneridae</taxon>
        <taxon>Pentapetalae</taxon>
        <taxon>rosids</taxon>
        <taxon>fabids</taxon>
        <taxon>Fabales</taxon>
        <taxon>Fabaceae</taxon>
        <taxon>Papilionoideae</taxon>
        <taxon>50 kb inversion clade</taxon>
        <taxon>NPAAA clade</taxon>
        <taxon>indigoferoid/millettioid clade</taxon>
        <taxon>Phaseoleae</taxon>
        <taxon>Mucuna</taxon>
    </lineage>
</organism>
<evidence type="ECO:0000313" key="2">
    <source>
        <dbReference type="Proteomes" id="UP000257109"/>
    </source>
</evidence>
<evidence type="ECO:0000313" key="1">
    <source>
        <dbReference type="EMBL" id="RDX77788.1"/>
    </source>
</evidence>
<accession>A0A371FHL1</accession>
<keyword evidence="2" id="KW-1185">Reference proteome</keyword>
<dbReference type="PANTHER" id="PTHR32108">
    <property type="entry name" value="DNA-DIRECTED RNA POLYMERASE SUBUNIT ALPHA"/>
    <property type="match status" value="1"/>
</dbReference>
<dbReference type="EMBL" id="QJKJ01009070">
    <property type="protein sequence ID" value="RDX77788.1"/>
    <property type="molecule type" value="Genomic_DNA"/>
</dbReference>
<feature type="non-terminal residue" evidence="1">
    <location>
        <position position="1"/>
    </location>
</feature>
<gene>
    <name evidence="1" type="ORF">CR513_42038</name>
</gene>